<evidence type="ECO:0000256" key="8">
    <source>
        <dbReference type="ARBA" id="ARBA00023136"/>
    </source>
</evidence>
<feature type="transmembrane region" description="Helical" evidence="9">
    <location>
        <begin position="6"/>
        <end position="24"/>
    </location>
</feature>
<feature type="transmembrane region" description="Helical" evidence="9">
    <location>
        <begin position="335"/>
        <end position="356"/>
    </location>
</feature>
<keyword evidence="5 9" id="KW-0812">Transmembrane</keyword>
<dbReference type="Pfam" id="PF00999">
    <property type="entry name" value="Na_H_Exchanger"/>
    <property type="match status" value="1"/>
</dbReference>
<dbReference type="InterPro" id="IPR006153">
    <property type="entry name" value="Cation/H_exchanger_TM"/>
</dbReference>
<feature type="transmembrane region" description="Helical" evidence="9">
    <location>
        <begin position="116"/>
        <end position="138"/>
    </location>
</feature>
<keyword evidence="4" id="KW-1003">Cell membrane</keyword>
<reference evidence="12 13" key="1">
    <citation type="journal article" date="2020" name="Int. J. Syst. Evol. Microbiol.">
        <title>Novel acetic acid bacteria from cider fermentations: Acetobacter conturbans sp. nov. and Acetobacter fallax sp. nov.</title>
        <authorList>
            <person name="Sombolestani A.S."/>
            <person name="Cleenwerck I."/>
            <person name="Cnockaert M."/>
            <person name="Borremans W."/>
            <person name="Wieme A.D."/>
            <person name="De Vuyst L."/>
            <person name="Vandamme P."/>
        </authorList>
    </citation>
    <scope>NUCLEOTIDE SEQUENCE [LARGE SCALE GENOMIC DNA]</scope>
    <source>
        <strain evidence="12 13">LMG 1637</strain>
    </source>
</reference>
<dbReference type="RefSeq" id="WP_173576981.1">
    <property type="nucleotide sequence ID" value="NZ_WOSW01000011.1"/>
</dbReference>
<evidence type="ECO:0000256" key="2">
    <source>
        <dbReference type="ARBA" id="ARBA00022448"/>
    </source>
</evidence>
<dbReference type="EMBL" id="WOSW01000011">
    <property type="protein sequence ID" value="NHO32449.1"/>
    <property type="molecule type" value="Genomic_DNA"/>
</dbReference>
<comment type="caution">
    <text evidence="12">The sequence shown here is derived from an EMBL/GenBank/DDBJ whole genome shotgun (WGS) entry which is preliminary data.</text>
</comment>
<keyword evidence="2" id="KW-0813">Transport</keyword>
<dbReference type="PANTHER" id="PTHR32507">
    <property type="entry name" value="NA(+)/H(+) ANTIPORTER 1"/>
    <property type="match status" value="1"/>
</dbReference>
<feature type="transmembrane region" description="Helical" evidence="9">
    <location>
        <begin position="57"/>
        <end position="77"/>
    </location>
</feature>
<dbReference type="InterPro" id="IPR038770">
    <property type="entry name" value="Na+/solute_symporter_sf"/>
</dbReference>
<name>A0ABX0K7X8_9PROT</name>
<keyword evidence="7" id="KW-0406">Ion transport</keyword>
<evidence type="ECO:0000313" key="13">
    <source>
        <dbReference type="Proteomes" id="UP000615326"/>
    </source>
</evidence>
<protein>
    <submittedName>
        <fullName evidence="12">Sodium:proton antiporter</fullName>
    </submittedName>
</protein>
<evidence type="ECO:0000256" key="3">
    <source>
        <dbReference type="ARBA" id="ARBA00022449"/>
    </source>
</evidence>
<feature type="transmembrane region" description="Helical" evidence="9">
    <location>
        <begin position="302"/>
        <end position="323"/>
    </location>
</feature>
<keyword evidence="3" id="KW-0050">Antiport</keyword>
<evidence type="ECO:0000313" key="12">
    <source>
        <dbReference type="EMBL" id="NHO32449.1"/>
    </source>
</evidence>
<evidence type="ECO:0000256" key="6">
    <source>
        <dbReference type="ARBA" id="ARBA00022989"/>
    </source>
</evidence>
<evidence type="ECO:0000256" key="1">
    <source>
        <dbReference type="ARBA" id="ARBA00004651"/>
    </source>
</evidence>
<dbReference type="SUPFAM" id="SSF51735">
    <property type="entry name" value="NAD(P)-binding Rossmann-fold domains"/>
    <property type="match status" value="1"/>
</dbReference>
<dbReference type="InterPro" id="IPR003148">
    <property type="entry name" value="RCK_N"/>
</dbReference>
<proteinExistence type="predicted"/>
<accession>A0ABX0K7X8</accession>
<dbReference type="PANTHER" id="PTHR32507:SF0">
    <property type="entry name" value="NA(+)_H(+) ANTIPORTER 2-RELATED"/>
    <property type="match status" value="1"/>
</dbReference>
<evidence type="ECO:0000259" key="10">
    <source>
        <dbReference type="Pfam" id="PF00999"/>
    </source>
</evidence>
<evidence type="ECO:0000256" key="5">
    <source>
        <dbReference type="ARBA" id="ARBA00022692"/>
    </source>
</evidence>
<feature type="transmembrane region" description="Helical" evidence="9">
    <location>
        <begin position="31"/>
        <end position="51"/>
    </location>
</feature>
<gene>
    <name evidence="12" type="ORF">GOB84_07705</name>
</gene>
<evidence type="ECO:0000259" key="11">
    <source>
        <dbReference type="Pfam" id="PF02254"/>
    </source>
</evidence>
<evidence type="ECO:0000256" key="4">
    <source>
        <dbReference type="ARBA" id="ARBA00022475"/>
    </source>
</evidence>
<feature type="transmembrane region" description="Helical" evidence="9">
    <location>
        <begin position="150"/>
        <end position="170"/>
    </location>
</feature>
<sequence>MNQGAMLLVFLVFCGGMAAQWIAWRFKLPAIVLLFGLGLLLGPGLDVLHPSELIGPLFHPIVSLAVALIVFEGGMALDFRQWREAGEGILRLTLIALPINWALGSAAAHYVGGLTWGPACLFGSIVVVTGPTVVLPLLRQAKLQPRVASFLRWEAILNDPVGAILATLVLEILLMRPDEGTGAFVVGILPQVIISLIVSIGLGIAGGWGVRQLFVRDLMPEPLKMPLLLTMALAVYALGSLFMDGAGLMAATVFGMALANMRVPGLSELQRMKESLVVLIVSLLFILLTADLHRVVLERLSWSVFALTCAIIFIVRPVGIYLSTIGSALSWSDRIFLGWIAPRGIVAAAVAGVAGIRLSEAGFTSAEFVMPAVFAVIAATMLLHGFSLTPLARRLHLTLSNVPALAIVGASPWSQNLAEVMIRAGTPVTLVDTAARALVPARRVGVPVLHAEMLSEAGAESLEELPADYLIAATPDAIYNGMVCAHLAPHFGRARVYQVSPGVRRLDQYRGLSRDARGKVLGQPEWNFTLLDTLFGDGWRFEALDVTAGTFGTSGRSDGNRLVFITIRPEAGFSIQSAEDAQQDPPVAGDILIAFVPPSVAGVPSDAAAEA</sequence>
<dbReference type="Gene3D" id="1.20.1530.20">
    <property type="match status" value="1"/>
</dbReference>
<feature type="transmembrane region" description="Helical" evidence="9">
    <location>
        <begin position="368"/>
        <end position="386"/>
    </location>
</feature>
<comment type="subcellular location">
    <subcellularLocation>
        <location evidence="1">Cell membrane</location>
        <topology evidence="1">Multi-pass membrane protein</topology>
    </subcellularLocation>
</comment>
<dbReference type="Proteomes" id="UP000615326">
    <property type="component" value="Unassembled WGS sequence"/>
</dbReference>
<keyword evidence="6 9" id="KW-1133">Transmembrane helix</keyword>
<keyword evidence="13" id="KW-1185">Reference proteome</keyword>
<organism evidence="12 13">
    <name type="scientific">Acetobacter fallax</name>
    <dbReference type="NCBI Taxonomy" id="1737473"/>
    <lineage>
        <taxon>Bacteria</taxon>
        <taxon>Pseudomonadati</taxon>
        <taxon>Pseudomonadota</taxon>
        <taxon>Alphaproteobacteria</taxon>
        <taxon>Acetobacterales</taxon>
        <taxon>Acetobacteraceae</taxon>
        <taxon>Acetobacter</taxon>
    </lineage>
</organism>
<feature type="transmembrane region" description="Helical" evidence="9">
    <location>
        <begin position="182"/>
        <end position="210"/>
    </location>
</feature>
<evidence type="ECO:0000256" key="9">
    <source>
        <dbReference type="SAM" id="Phobius"/>
    </source>
</evidence>
<feature type="transmembrane region" description="Helical" evidence="9">
    <location>
        <begin position="275"/>
        <end position="296"/>
    </location>
</feature>
<dbReference type="Pfam" id="PF02254">
    <property type="entry name" value="TrkA_N"/>
    <property type="match status" value="1"/>
</dbReference>
<feature type="domain" description="RCK N-terminal" evidence="11">
    <location>
        <begin position="406"/>
        <end position="495"/>
    </location>
</feature>
<dbReference type="InterPro" id="IPR036291">
    <property type="entry name" value="NAD(P)-bd_dom_sf"/>
</dbReference>
<feature type="transmembrane region" description="Helical" evidence="9">
    <location>
        <begin position="89"/>
        <end position="110"/>
    </location>
</feature>
<evidence type="ECO:0000256" key="7">
    <source>
        <dbReference type="ARBA" id="ARBA00023065"/>
    </source>
</evidence>
<feature type="domain" description="Cation/H+ exchanger transmembrane" evidence="10">
    <location>
        <begin position="17"/>
        <end position="393"/>
    </location>
</feature>
<keyword evidence="8 9" id="KW-0472">Membrane</keyword>
<dbReference type="Gene3D" id="3.40.50.720">
    <property type="entry name" value="NAD(P)-binding Rossmann-like Domain"/>
    <property type="match status" value="1"/>
</dbReference>